<evidence type="ECO:0000313" key="1">
    <source>
        <dbReference type="EMBL" id="KAK5633462.1"/>
    </source>
</evidence>
<comment type="caution">
    <text evidence="1">The sequence shown here is derived from an EMBL/GenBank/DDBJ whole genome shotgun (WGS) entry which is preliminary data.</text>
</comment>
<dbReference type="EMBL" id="JAWHQM010000032">
    <property type="protein sequence ID" value="KAK5633462.1"/>
    <property type="molecule type" value="Genomic_DNA"/>
</dbReference>
<proteinExistence type="predicted"/>
<dbReference type="AlphaFoldDB" id="A0AAN7UQI4"/>
<sequence>MAESMAPSPELQLLLADLRQFEIPADAIKKFEIELTKDGIPRDQIDVSTITWLSPQNALVRKVTERAAKESVNYYACNPFILLINQEIENLIVSREE</sequence>
<accession>A0AAN7UQI4</accession>
<dbReference type="Proteomes" id="UP001305414">
    <property type="component" value="Unassembled WGS sequence"/>
</dbReference>
<evidence type="ECO:0000313" key="2">
    <source>
        <dbReference type="Proteomes" id="UP001305414"/>
    </source>
</evidence>
<reference evidence="1 2" key="1">
    <citation type="submission" date="2023-10" db="EMBL/GenBank/DDBJ databases">
        <title>Draft genome sequence of Xylaria bambusicola isolate GMP-LS, the root and basal stem rot pathogen of sugarcane in Indonesia.</title>
        <authorList>
            <person name="Selvaraj P."/>
            <person name="Muralishankar V."/>
            <person name="Muruganantham S."/>
            <person name="Sp S."/>
            <person name="Haryani S."/>
            <person name="Lau K.J.X."/>
            <person name="Naqvi N.I."/>
        </authorList>
    </citation>
    <scope>NUCLEOTIDE SEQUENCE [LARGE SCALE GENOMIC DNA]</scope>
    <source>
        <strain evidence="1">GMP-LS</strain>
    </source>
</reference>
<keyword evidence="2" id="KW-1185">Reference proteome</keyword>
<protein>
    <submittedName>
        <fullName evidence="1">Uncharacterized protein</fullName>
    </submittedName>
</protein>
<organism evidence="1 2">
    <name type="scientific">Xylaria bambusicola</name>
    <dbReference type="NCBI Taxonomy" id="326684"/>
    <lineage>
        <taxon>Eukaryota</taxon>
        <taxon>Fungi</taxon>
        <taxon>Dikarya</taxon>
        <taxon>Ascomycota</taxon>
        <taxon>Pezizomycotina</taxon>
        <taxon>Sordariomycetes</taxon>
        <taxon>Xylariomycetidae</taxon>
        <taxon>Xylariales</taxon>
        <taxon>Xylariaceae</taxon>
        <taxon>Xylaria</taxon>
    </lineage>
</organism>
<name>A0AAN7UQI4_9PEZI</name>
<gene>
    <name evidence="1" type="ORF">RRF57_009176</name>
</gene>